<dbReference type="GO" id="GO:0022625">
    <property type="term" value="C:cytosolic large ribosomal subunit"/>
    <property type="evidence" value="ECO:0007669"/>
    <property type="project" value="TreeGrafter"/>
</dbReference>
<sequence length="248" mass="26525">MIKTILGSKGKMGQTYISGTRVPVTCISINPSVVTQVKTSEKDGYWGIQLGFGNRRIKLTSKPLQGHLKKITNDKLQMTNLPKYLKEVRLKEKTELNVGDSLKASDIFGVGDKIAVTGVSKGKGFAGVVKRWHFAGGSKTHGQSDRQRSPGSIGQTTTPGRVYKGKHMAGRMGGGRVTIKNLHVISIDPEKNEMFISGAIPGKFGDLLRITKISEGSLKGLEHEVVAQVVEGPSSAPVDTGASEGQGN</sequence>
<dbReference type="AlphaFoldDB" id="A0A2M7TJG5"/>
<dbReference type="Gene3D" id="3.30.160.810">
    <property type="match status" value="1"/>
</dbReference>
<comment type="function">
    <text evidence="7">One of the primary rRNA binding proteins, it binds directly near the 3'-end of the 23S rRNA, where it nucleates assembly of the 50S subunit.</text>
</comment>
<comment type="subunit">
    <text evidence="7">Part of the 50S ribosomal subunit. Forms a cluster with proteins L14 and L19.</text>
</comment>
<keyword evidence="3 7" id="KW-0694">RNA-binding</keyword>
<dbReference type="Gene3D" id="2.40.30.10">
    <property type="entry name" value="Translation factors"/>
    <property type="match status" value="1"/>
</dbReference>
<evidence type="ECO:0000256" key="4">
    <source>
        <dbReference type="ARBA" id="ARBA00022980"/>
    </source>
</evidence>
<dbReference type="Proteomes" id="UP000229753">
    <property type="component" value="Unassembled WGS sequence"/>
</dbReference>
<dbReference type="PANTHER" id="PTHR11229">
    <property type="entry name" value="50S RIBOSOMAL PROTEIN L3"/>
    <property type="match status" value="1"/>
</dbReference>
<evidence type="ECO:0000256" key="7">
    <source>
        <dbReference type="HAMAP-Rule" id="MF_01325"/>
    </source>
</evidence>
<dbReference type="NCBIfam" id="TIGR03625">
    <property type="entry name" value="L3_bact"/>
    <property type="match status" value="1"/>
</dbReference>
<name>A0A2M7TJG5_9BACT</name>
<evidence type="ECO:0000313" key="10">
    <source>
        <dbReference type="Proteomes" id="UP000229753"/>
    </source>
</evidence>
<comment type="caution">
    <text evidence="9">The sequence shown here is derived from an EMBL/GenBank/DDBJ whole genome shotgun (WGS) entry which is preliminary data.</text>
</comment>
<dbReference type="InterPro" id="IPR019927">
    <property type="entry name" value="Ribosomal_uL3_bac/org-type"/>
</dbReference>
<evidence type="ECO:0000256" key="6">
    <source>
        <dbReference type="ARBA" id="ARBA00035243"/>
    </source>
</evidence>
<keyword evidence="5 7" id="KW-0687">Ribonucleoprotein</keyword>
<keyword evidence="4 7" id="KW-0689">Ribosomal protein</keyword>
<proteinExistence type="inferred from homology"/>
<dbReference type="GO" id="GO:0003735">
    <property type="term" value="F:structural constituent of ribosome"/>
    <property type="evidence" value="ECO:0007669"/>
    <property type="project" value="UniProtKB-UniRule"/>
</dbReference>
<feature type="region of interest" description="Disordered" evidence="8">
    <location>
        <begin position="136"/>
        <end position="161"/>
    </location>
</feature>
<dbReference type="HAMAP" id="MF_01325_B">
    <property type="entry name" value="Ribosomal_uL3_B"/>
    <property type="match status" value="1"/>
</dbReference>
<evidence type="ECO:0000313" key="9">
    <source>
        <dbReference type="EMBL" id="PIZ46652.1"/>
    </source>
</evidence>
<gene>
    <name evidence="7" type="primary">rplC</name>
    <name evidence="9" type="ORF">COY29_06300</name>
</gene>
<keyword evidence="2 7" id="KW-0699">rRNA-binding</keyword>
<dbReference type="FunFam" id="2.40.30.10:FF:000004">
    <property type="entry name" value="50S ribosomal protein L3"/>
    <property type="match status" value="1"/>
</dbReference>
<evidence type="ECO:0000256" key="5">
    <source>
        <dbReference type="ARBA" id="ARBA00023274"/>
    </source>
</evidence>
<organism evidence="9 10">
    <name type="scientific">Candidatus Woesebacteria bacterium CG_4_10_14_0_2_um_filter_39_14</name>
    <dbReference type="NCBI Taxonomy" id="1975054"/>
    <lineage>
        <taxon>Bacteria</taxon>
        <taxon>Candidatus Woeseibacteriota</taxon>
    </lineage>
</organism>
<dbReference type="SUPFAM" id="SSF50447">
    <property type="entry name" value="Translation proteins"/>
    <property type="match status" value="1"/>
</dbReference>
<evidence type="ECO:0000256" key="8">
    <source>
        <dbReference type="SAM" id="MobiDB-lite"/>
    </source>
</evidence>
<feature type="compositionally biased region" description="Polar residues" evidence="8">
    <location>
        <begin position="149"/>
        <end position="159"/>
    </location>
</feature>
<accession>A0A2M7TJG5</accession>
<evidence type="ECO:0000256" key="2">
    <source>
        <dbReference type="ARBA" id="ARBA00022730"/>
    </source>
</evidence>
<dbReference type="Pfam" id="PF00297">
    <property type="entry name" value="Ribosomal_L3"/>
    <property type="match status" value="1"/>
</dbReference>
<evidence type="ECO:0000256" key="3">
    <source>
        <dbReference type="ARBA" id="ARBA00022884"/>
    </source>
</evidence>
<dbReference type="PANTHER" id="PTHR11229:SF16">
    <property type="entry name" value="LARGE RIBOSOMAL SUBUNIT PROTEIN UL3C"/>
    <property type="match status" value="1"/>
</dbReference>
<dbReference type="GO" id="GO:0019843">
    <property type="term" value="F:rRNA binding"/>
    <property type="evidence" value="ECO:0007669"/>
    <property type="project" value="UniProtKB-UniRule"/>
</dbReference>
<dbReference type="InterPro" id="IPR009000">
    <property type="entry name" value="Transl_B-barrel_sf"/>
</dbReference>
<dbReference type="FunFam" id="3.30.160.810:FF:000001">
    <property type="entry name" value="50S ribosomal protein L3"/>
    <property type="match status" value="1"/>
</dbReference>
<dbReference type="EMBL" id="PFNO01000212">
    <property type="protein sequence ID" value="PIZ46652.1"/>
    <property type="molecule type" value="Genomic_DNA"/>
</dbReference>
<evidence type="ECO:0000256" key="1">
    <source>
        <dbReference type="ARBA" id="ARBA00006540"/>
    </source>
</evidence>
<protein>
    <recommendedName>
        <fullName evidence="6 7">Large ribosomal subunit protein uL3</fullName>
    </recommendedName>
</protein>
<dbReference type="InterPro" id="IPR000597">
    <property type="entry name" value="Ribosomal_uL3"/>
</dbReference>
<dbReference type="GO" id="GO:0006412">
    <property type="term" value="P:translation"/>
    <property type="evidence" value="ECO:0007669"/>
    <property type="project" value="UniProtKB-UniRule"/>
</dbReference>
<comment type="similarity">
    <text evidence="1 7">Belongs to the universal ribosomal protein uL3 family.</text>
</comment>
<reference evidence="10" key="1">
    <citation type="submission" date="2017-09" db="EMBL/GenBank/DDBJ databases">
        <title>Depth-based differentiation of microbial function through sediment-hosted aquifers and enrichment of novel symbionts in the deep terrestrial subsurface.</title>
        <authorList>
            <person name="Probst A.J."/>
            <person name="Ladd B."/>
            <person name="Jarett J.K."/>
            <person name="Geller-Mcgrath D.E."/>
            <person name="Sieber C.M.K."/>
            <person name="Emerson J.B."/>
            <person name="Anantharaman K."/>
            <person name="Thomas B.C."/>
            <person name="Malmstrom R."/>
            <person name="Stieglmeier M."/>
            <person name="Klingl A."/>
            <person name="Woyke T."/>
            <person name="Ryan C.M."/>
            <person name="Banfield J.F."/>
        </authorList>
    </citation>
    <scope>NUCLEOTIDE SEQUENCE [LARGE SCALE GENOMIC DNA]</scope>
</reference>